<dbReference type="SMART" id="SM00283">
    <property type="entry name" value="MA"/>
    <property type="match status" value="1"/>
</dbReference>
<accession>A0ABS4SP90</accession>
<proteinExistence type="inferred from homology"/>
<organism evidence="7 8">
    <name type="scientific">Azospirillum rugosum</name>
    <dbReference type="NCBI Taxonomy" id="416170"/>
    <lineage>
        <taxon>Bacteria</taxon>
        <taxon>Pseudomonadati</taxon>
        <taxon>Pseudomonadota</taxon>
        <taxon>Alphaproteobacteria</taxon>
        <taxon>Rhodospirillales</taxon>
        <taxon>Azospirillaceae</taxon>
        <taxon>Azospirillum</taxon>
    </lineage>
</organism>
<dbReference type="Pfam" id="PF00672">
    <property type="entry name" value="HAMP"/>
    <property type="match status" value="1"/>
</dbReference>
<feature type="domain" description="HAMP" evidence="6">
    <location>
        <begin position="173"/>
        <end position="226"/>
    </location>
</feature>
<comment type="similarity">
    <text evidence="2">Belongs to the methyl-accepting chemotaxis (MCP) protein family.</text>
</comment>
<dbReference type="Gene3D" id="1.10.8.500">
    <property type="entry name" value="HAMP domain in histidine kinase"/>
    <property type="match status" value="1"/>
</dbReference>
<keyword evidence="4" id="KW-0472">Membrane</keyword>
<feature type="transmembrane region" description="Helical" evidence="4">
    <location>
        <begin position="13"/>
        <end position="37"/>
    </location>
</feature>
<dbReference type="PROSITE" id="PS50111">
    <property type="entry name" value="CHEMOTAXIS_TRANSDUC_2"/>
    <property type="match status" value="1"/>
</dbReference>
<dbReference type="Pfam" id="PF00015">
    <property type="entry name" value="MCPsignal"/>
    <property type="match status" value="1"/>
</dbReference>
<dbReference type="InterPro" id="IPR004089">
    <property type="entry name" value="MCPsignal_dom"/>
</dbReference>
<evidence type="ECO:0000256" key="4">
    <source>
        <dbReference type="SAM" id="Phobius"/>
    </source>
</evidence>
<dbReference type="SUPFAM" id="SSF58104">
    <property type="entry name" value="Methyl-accepting chemotaxis protein (MCP) signaling domain"/>
    <property type="match status" value="1"/>
</dbReference>
<dbReference type="RefSeq" id="WP_209767675.1">
    <property type="nucleotide sequence ID" value="NZ_JAGINP010000012.1"/>
</dbReference>
<evidence type="ECO:0000256" key="2">
    <source>
        <dbReference type="ARBA" id="ARBA00029447"/>
    </source>
</evidence>
<dbReference type="CDD" id="cd06225">
    <property type="entry name" value="HAMP"/>
    <property type="match status" value="1"/>
</dbReference>
<evidence type="ECO:0000313" key="8">
    <source>
        <dbReference type="Proteomes" id="UP000781958"/>
    </source>
</evidence>
<dbReference type="InterPro" id="IPR003660">
    <property type="entry name" value="HAMP_dom"/>
</dbReference>
<reference evidence="7 8" key="1">
    <citation type="submission" date="2021-03" db="EMBL/GenBank/DDBJ databases">
        <title>Genomic Encyclopedia of Type Strains, Phase III (KMG-III): the genomes of soil and plant-associated and newly described type strains.</title>
        <authorList>
            <person name="Whitman W."/>
        </authorList>
    </citation>
    <scope>NUCLEOTIDE SEQUENCE [LARGE SCALE GENOMIC DNA]</scope>
    <source>
        <strain evidence="7 8">IMMIB AFH-6</strain>
    </source>
</reference>
<dbReference type="PANTHER" id="PTHR32089">
    <property type="entry name" value="METHYL-ACCEPTING CHEMOTAXIS PROTEIN MCPB"/>
    <property type="match status" value="1"/>
</dbReference>
<keyword evidence="8" id="KW-1185">Reference proteome</keyword>
<keyword evidence="1 3" id="KW-0807">Transducer</keyword>
<comment type="caution">
    <text evidence="7">The sequence shown here is derived from an EMBL/GenBank/DDBJ whole genome shotgun (WGS) entry which is preliminary data.</text>
</comment>
<protein>
    <submittedName>
        <fullName evidence="7">Methyl-accepting chemotaxis protein</fullName>
    </submittedName>
</protein>
<evidence type="ECO:0000256" key="3">
    <source>
        <dbReference type="PROSITE-ProRule" id="PRU00284"/>
    </source>
</evidence>
<keyword evidence="4" id="KW-0812">Transmembrane</keyword>
<gene>
    <name evidence="7" type="ORF">J2851_003536</name>
</gene>
<evidence type="ECO:0000313" key="7">
    <source>
        <dbReference type="EMBL" id="MBP2293752.1"/>
    </source>
</evidence>
<dbReference type="Proteomes" id="UP000781958">
    <property type="component" value="Unassembled WGS sequence"/>
</dbReference>
<sequence length="523" mass="54562">MPTFMSRSLTVRVLMPIAVLLAAIAVAAIAGVAYMNMTSVRESLSSRAQMMTTVLVGGAGEALWGMDTGAGTNLLSALASDPDYLGSTITAKNGRVFATHGKAADPDATAKVISASAPVLYGSGSKKEQIGTIEVRLTADRAYEALWAETMMIAGIGALALLLVCGVLYMIVRGVTRPIVTMTAIMDELAAGRTDVVVPALHRQDEVGRMAASVQTFRENALAKLRLEADQIRIREESEQQRRKALASVADNFDAEVGHLLSAVNSTAVEMSAAIGAVADSAGDNANLSRTVASAAEEVTASVETVASAVEELAASIREISTQAQASYAASDSANRRIDETVNRMKKLVGDSAKIGDVLTLISSIAGQTNLLALNATIEAARAGEAGKGFAVVATEVKNLAGQTAKATEEISTLIGAIQTSSNGAASEIDQITKVVTTLNEISASIAAAVEQQNSATVEISRAVQQAAHGTERLRENIEGVAQSAERNDESVARLHSGIRSLEASFHGVQTQVDHFIDKLKQG</sequence>
<dbReference type="PRINTS" id="PR00260">
    <property type="entry name" value="CHEMTRNSDUCR"/>
</dbReference>
<name>A0ABS4SP90_9PROT</name>
<dbReference type="PROSITE" id="PS50885">
    <property type="entry name" value="HAMP"/>
    <property type="match status" value="1"/>
</dbReference>
<dbReference type="InterPro" id="IPR004090">
    <property type="entry name" value="Chemotax_Me-accpt_rcpt"/>
</dbReference>
<feature type="domain" description="Methyl-accepting transducer" evidence="5">
    <location>
        <begin position="267"/>
        <end position="489"/>
    </location>
</feature>
<dbReference type="PANTHER" id="PTHR32089:SF112">
    <property type="entry name" value="LYSOZYME-LIKE PROTEIN-RELATED"/>
    <property type="match status" value="1"/>
</dbReference>
<evidence type="ECO:0000259" key="5">
    <source>
        <dbReference type="PROSITE" id="PS50111"/>
    </source>
</evidence>
<evidence type="ECO:0000259" key="6">
    <source>
        <dbReference type="PROSITE" id="PS50885"/>
    </source>
</evidence>
<evidence type="ECO:0000256" key="1">
    <source>
        <dbReference type="ARBA" id="ARBA00023224"/>
    </source>
</evidence>
<dbReference type="Gene3D" id="1.10.287.950">
    <property type="entry name" value="Methyl-accepting chemotaxis protein"/>
    <property type="match status" value="1"/>
</dbReference>
<dbReference type="EMBL" id="JAGINP010000012">
    <property type="protein sequence ID" value="MBP2293752.1"/>
    <property type="molecule type" value="Genomic_DNA"/>
</dbReference>
<dbReference type="SMART" id="SM00304">
    <property type="entry name" value="HAMP"/>
    <property type="match status" value="2"/>
</dbReference>
<keyword evidence="4" id="KW-1133">Transmembrane helix</keyword>
<feature type="transmembrane region" description="Helical" evidence="4">
    <location>
        <begin position="151"/>
        <end position="172"/>
    </location>
</feature>